<sequence length="98" mass="10931">MRKHEETKTRKSRRTIALPKQVVDVLEERWSRQKQTQKQERVGHGSQATTEAAYRKQLRPVITGGAETVGEIVAGGDAEADTLGGDPSPSALRHERDR</sequence>
<reference evidence="2 3" key="1">
    <citation type="submission" date="2019-10" db="EMBL/GenBank/DDBJ databases">
        <title>A novel species.</title>
        <authorList>
            <person name="Gao J."/>
        </authorList>
    </citation>
    <scope>NUCLEOTIDE SEQUENCE [LARGE SCALE GENOMIC DNA]</scope>
    <source>
        <strain evidence="2 3">QMT-28</strain>
    </source>
</reference>
<keyword evidence="3" id="KW-1185">Reference proteome</keyword>
<evidence type="ECO:0000313" key="3">
    <source>
        <dbReference type="Proteomes" id="UP000326179"/>
    </source>
</evidence>
<dbReference type="RefSeq" id="WP_153289409.1">
    <property type="nucleotide sequence ID" value="NZ_CP045643.1"/>
</dbReference>
<accession>A0A5Q0LDK9</accession>
<dbReference type="Proteomes" id="UP000326179">
    <property type="component" value="Chromosome"/>
</dbReference>
<protein>
    <submittedName>
        <fullName evidence="2">Uncharacterized protein</fullName>
    </submittedName>
</protein>
<dbReference type="KEGG" id="sfy:GFH48_19320"/>
<proteinExistence type="predicted"/>
<name>A0A5Q0LDK9_9ACTN</name>
<feature type="region of interest" description="Disordered" evidence="1">
    <location>
        <begin position="30"/>
        <end position="55"/>
    </location>
</feature>
<evidence type="ECO:0000256" key="1">
    <source>
        <dbReference type="SAM" id="MobiDB-lite"/>
    </source>
</evidence>
<evidence type="ECO:0000313" key="2">
    <source>
        <dbReference type="EMBL" id="QFZ75133.1"/>
    </source>
</evidence>
<feature type="region of interest" description="Disordered" evidence="1">
    <location>
        <begin position="73"/>
        <end position="98"/>
    </location>
</feature>
<feature type="compositionally biased region" description="Basic and acidic residues" evidence="1">
    <location>
        <begin position="30"/>
        <end position="43"/>
    </location>
</feature>
<dbReference type="EMBL" id="CP045643">
    <property type="protein sequence ID" value="QFZ75133.1"/>
    <property type="molecule type" value="Genomic_DNA"/>
</dbReference>
<organism evidence="2 3">
    <name type="scientific">Streptomyces fagopyri</name>
    <dbReference type="NCBI Taxonomy" id="2662397"/>
    <lineage>
        <taxon>Bacteria</taxon>
        <taxon>Bacillati</taxon>
        <taxon>Actinomycetota</taxon>
        <taxon>Actinomycetes</taxon>
        <taxon>Kitasatosporales</taxon>
        <taxon>Streptomycetaceae</taxon>
        <taxon>Streptomyces</taxon>
    </lineage>
</organism>
<dbReference type="AlphaFoldDB" id="A0A5Q0LDK9"/>
<gene>
    <name evidence="2" type="ORF">GFH48_19320</name>
</gene>